<keyword evidence="5" id="KW-0175">Coiled coil</keyword>
<feature type="compositionally biased region" description="Low complexity" evidence="6">
    <location>
        <begin position="750"/>
        <end position="760"/>
    </location>
</feature>
<gene>
    <name evidence="8" type="primary">fhaB_2</name>
    <name evidence="8" type="ORF">NCTC13294_02082</name>
</gene>
<dbReference type="InterPro" id="IPR010069">
    <property type="entry name" value="CdiA_FHA1_rpt"/>
</dbReference>
<dbReference type="InterPro" id="IPR012334">
    <property type="entry name" value="Pectin_lyas_fold"/>
</dbReference>
<dbReference type="Pfam" id="PF13018">
    <property type="entry name" value="ESPR"/>
    <property type="match status" value="1"/>
</dbReference>
<proteinExistence type="predicted"/>
<dbReference type="NCBIfam" id="TIGR01731">
    <property type="entry name" value="fil_hemag_20aa"/>
    <property type="match status" value="25"/>
</dbReference>
<evidence type="ECO:0000313" key="9">
    <source>
        <dbReference type="Proteomes" id="UP000254572"/>
    </source>
</evidence>
<dbReference type="Proteomes" id="UP000254572">
    <property type="component" value="Unassembled WGS sequence"/>
</dbReference>
<dbReference type="GO" id="GO:0090729">
    <property type="term" value="F:toxin activity"/>
    <property type="evidence" value="ECO:0007669"/>
    <property type="project" value="UniProtKB-KW"/>
</dbReference>
<evidence type="ECO:0000259" key="7">
    <source>
        <dbReference type="SMART" id="SM00912"/>
    </source>
</evidence>
<evidence type="ECO:0000256" key="2">
    <source>
        <dbReference type="ARBA" id="ARBA00022656"/>
    </source>
</evidence>
<feature type="region of interest" description="Disordered" evidence="6">
    <location>
        <begin position="1067"/>
        <end position="1100"/>
    </location>
</feature>
<evidence type="ECO:0000313" key="8">
    <source>
        <dbReference type="EMBL" id="SUX24822.1"/>
    </source>
</evidence>
<dbReference type="Pfam" id="PF05860">
    <property type="entry name" value="TPS"/>
    <property type="match status" value="1"/>
</dbReference>
<feature type="region of interest" description="Disordered" evidence="6">
    <location>
        <begin position="1392"/>
        <end position="1424"/>
    </location>
</feature>
<keyword evidence="9" id="KW-1185">Reference proteome</keyword>
<evidence type="ECO:0000256" key="6">
    <source>
        <dbReference type="SAM" id="MobiDB-lite"/>
    </source>
</evidence>
<feature type="region of interest" description="Disordered" evidence="6">
    <location>
        <begin position="2801"/>
        <end position="2825"/>
    </location>
</feature>
<evidence type="ECO:0000256" key="5">
    <source>
        <dbReference type="SAM" id="Coils"/>
    </source>
</evidence>
<dbReference type="SUPFAM" id="SSF51126">
    <property type="entry name" value="Pectin lyase-like"/>
    <property type="match status" value="1"/>
</dbReference>
<feature type="coiled-coil region" evidence="5">
    <location>
        <begin position="3497"/>
        <end position="3528"/>
    </location>
</feature>
<dbReference type="OrthoDB" id="2664633at2"/>
<organism evidence="8 9">
    <name type="scientific">Cardiobacterium valvarum</name>
    <dbReference type="NCBI Taxonomy" id="194702"/>
    <lineage>
        <taxon>Bacteria</taxon>
        <taxon>Pseudomonadati</taxon>
        <taxon>Pseudomonadota</taxon>
        <taxon>Gammaproteobacteria</taxon>
        <taxon>Cardiobacteriales</taxon>
        <taxon>Cardiobacteriaceae</taxon>
        <taxon>Cardiobacterium</taxon>
    </lineage>
</organism>
<comment type="subcellular location">
    <subcellularLocation>
        <location evidence="1">Target cell</location>
        <location evidence="1">Target cell cytoplasm</location>
    </subcellularLocation>
</comment>
<dbReference type="SMART" id="SM00912">
    <property type="entry name" value="Haemagg_act"/>
    <property type="match status" value="1"/>
</dbReference>
<name>A0A381ECY4_9GAMM</name>
<reference evidence="8 9" key="1">
    <citation type="submission" date="2018-06" db="EMBL/GenBank/DDBJ databases">
        <authorList>
            <consortium name="Pathogen Informatics"/>
            <person name="Doyle S."/>
        </authorList>
    </citation>
    <scope>NUCLEOTIDE SEQUENCE [LARGE SCALE GENOMIC DNA]</scope>
    <source>
        <strain evidence="8 9">NCTC13294</strain>
    </source>
</reference>
<feature type="region of interest" description="Disordered" evidence="6">
    <location>
        <begin position="1662"/>
        <end position="1699"/>
    </location>
</feature>
<dbReference type="InterPro" id="IPR006914">
    <property type="entry name" value="VENN_dom"/>
</dbReference>
<dbReference type="InterPro" id="IPR008638">
    <property type="entry name" value="FhaB/CdiA-like_TPS"/>
</dbReference>
<feature type="compositionally biased region" description="Pro residues" evidence="6">
    <location>
        <begin position="1682"/>
        <end position="1694"/>
    </location>
</feature>
<evidence type="ECO:0000256" key="1">
    <source>
        <dbReference type="ARBA" id="ARBA00004219"/>
    </source>
</evidence>
<keyword evidence="2" id="KW-0800">Toxin</keyword>
<feature type="region of interest" description="Disordered" evidence="6">
    <location>
        <begin position="735"/>
        <end position="760"/>
    </location>
</feature>
<dbReference type="RefSeq" id="WP_115612238.1">
    <property type="nucleotide sequence ID" value="NZ_UFUW01000001.1"/>
</dbReference>
<feature type="compositionally biased region" description="Basic and acidic residues" evidence="6">
    <location>
        <begin position="2810"/>
        <end position="2825"/>
    </location>
</feature>
<feature type="compositionally biased region" description="Low complexity" evidence="6">
    <location>
        <begin position="1663"/>
        <end position="1681"/>
    </location>
</feature>
<feature type="compositionally biased region" description="Pro residues" evidence="6">
    <location>
        <begin position="1402"/>
        <end position="1412"/>
    </location>
</feature>
<dbReference type="InterPro" id="IPR024973">
    <property type="entry name" value="ESPR"/>
</dbReference>
<sequence length="4028" mass="425885">MNKNCYKTIYSRNLGRIVVVSELARNVGKTRSQGSSGAWQRLLPLSWRVALVLGSLGILPAGAEIIADSDAVREHQPQVLLSSEGVPQVDIQAPTAAGVSVNEYTRFDVGGEGAILNNSRKGAPTHIGGWVSGNPNLLKSDASVIVNQVNSSDPSRLHGTLEVAGKRADVIIANPAGISVNGGRFINADKAWLTSGKPELQDGAFRGVNVGQGRITVGAGGLDVRDSNYAAIIAKAAQIDGPVRAGDKKLDIITGTNRVDSDGNVQKTGGGSAAPVAIDTGHLGGMYGGSIRLISSDRGVGVNHAGVVQAQQLRISADGKLENRGSIQGDNLQVDAQALANHGKISQGNGTLNITAGNVDNHGGIYRNRVAAQDAVQDGKTPGKAKAATGKSADGHIRLKGTLANNGQITSGGEVNLSAARDLNNSGDIDAGTLRVAEGSHKNSGNIRTRNAALSGRRLDNRGSISAADTLTVHTKTLENDGSLRASALDLAGDSLYNRGEISGTGSGEMQITTASWHNLGYVGRGGEKSGAATGAATDNSGGGTGGSRLRYTRINNEGSISQAGGVSLDVKGEFANHGSMTLNSLTYRGETLDNRDGRLQTQKADISAHTLDNENGLFAAEHISRLDLTGKLNNKNGTFYSGDDLRFTVPHFENPEGSSFGSGKTLSVKSDTLNNDGRLFAANVLELQTQQLNNRGSLQGGALAIDAGTLTNSGQIEQTGRGTLTMRAQNLDNRQTGIIGKSPADGKNGSSSGATSATAADGHISVSGTLTNSGRISAAGKLRLEGGAKIHNAGHIQIEELASRGTLLDNHGHLQADNAWLSGDVLTNYGTLIAGTYHEFRYDQSVTNHGHIYGRHDYRIDSPQITNHQGAHIGGAAGLQLGGNVDNRGDIRAQRLGIDAGGTLTNSGNLIGTEQLQLSGIHTTNSSSGLIYGGRTDIDGGSLTNHGRIGAARELRFTLPQLTNHGQLFSAGLITGEVARLDNHELIRGQTVTLRGMTLNNHGQIAADSRLTLEQQQLTNHGLLDAARFAISGRQLDNHGIIRQRGGTLAIKTGQLDNRGNIGLLPADKPATGSGNGTGPAPGNSVANSGTSGGSGSIELAGINNHSGGAILSAGQTDLSVNQQQLVNYGKMQLGTFHYSGDALDNYGKIRARRGELSGKTLTNREGAVLSAGDFATFNFTDNIKNSGTLYSDSNFRLHSTHIENHGANSLIASSGTLDINSERVENRGRIQSGGSLQGNIGSLENSGLLGSGGNLQLDLQRLDNQGTGQLLARGRLSLAVSGAIRQYGQITAGGPLQLHVPLLANHGTIQGAATALHIDGKLDNHGTIAARGSQHINSRRLDNAGLVTAASLHLKSDTLDNRGDIRQTGSAGFNIRVAELDNRQGATLGENRAADHPAPGGRPPATPATPPATGSGANGSITATTLTNSGNIVAGGAVDLTTTKRLNNDGTLRASRLLADGEKMRSTGDIDATDAVIRSKDTDIGGRFSGQRLDLDIEHYTNRAILRFDHINWNKLKTLSNYGDIDSKTSLNFRMTRLENGAGGSLRTAGTFDFNGEHLKNDGTLLSQGAQTITARHIENSGLLASGAGQTLRAGKISHHAGGEIDATHIDWQADTINNDGAVFIGGNSALTISAPAITNHGIIGQTDINLPNRAHQLSEAVARARQAAQPQNPRTAQNPPAPAPQNPPPALPASKVEARKQLSIGSSQGGFISNGRVSVTTPNLANHGKMRLAELDVAGTASDPGTFTNSGQIDADTTRIITPDIHNSGTLASANLTLETERLQNSGTLAGEHSYTVNAKESIKNSGNILSGKTLTLNSPYLESSGGRISAVDLILNLPDYLHNGGKIIARHLTLNTPHLKNSGHIYGEADYQVKVDTLVNSGILSSPGKLTVAALHDRLAIANDGQILAGQTGLTADSLHGSGTVSGADSATVRVGSVSGSQSITAGRHLQLDVAGELSTSGTIGAGGVADIRAANIHNGGKLLAGQELNLTAGTLNNTGLINTSGTTRIRVNHLANHGRLYGDWVDLITPYLKNHDGAVIAARRHLEVDGGTIDNRLGSANGAAPLIKSDGSMLLKGQSLDNGGGTVQSAGNMELRGLRVKNDNPYFQTYTKVEEKKGQQFMRSLDDNAPNRGLHERSKFKEGQRKYIARDPGAVGGIKEINRTQEITADVRTETTEVQHSTPGRILAGGNLIVNATSITNDKGQVIAGGAITYQNGGDIHNQDAERTTQTFYNGTYENTVDTKRKWGIGHKRRTYAKGEYHDSTPPQTGKMNIVKTAAHSEPGLIAHDNSAGSDVAASSGPVERIESGGYVTTGVNQLLPDGQLFQSADNGRDPLLRTDPDYIGGVTADIPAYRKPAAPQGGTQPPAVAQADRSTPQARARNGKEALALVEANLADRLKARLNRIEGRLADINPQDAPQNGVRFGVDQNKIAALEPWLPPGLDPHDLHKPIGDLYANLELVRRQLALQTGRLQLPGEGDEIGRYKALLASGEKIRARFGLKPGVALSAAQMAELTGDALLMVNTRVRGADGRWHDVSVPQLYSKKRQGDVDGRRTLISGEHIAGRAGNLDNHAIFNARQSNTLQVAKADNRGGTLSARDLLLESDSAIDNTGGEIRARRILNLKSGGDIINDSTTSSAGGSSANSAWRKENINRRGRIILDGGNGEEDNSQGYLRLYAGENIESRTGDIENRNSGSQSILSGKHVHFDVRSLENRFTQNSGGQSRLGAPGREYLSERAATEYGSRIQGKGDILIHAREGKVHGRGMQINSDNGTVAIYGRDGVDLHNGWEERDHISSRNHKDHRLTGRKENETYREEHGKSAIPGLISGKRVAIVAGYDPENHTKQNSNANVNLSGIYAVSDKGTLLKAGHDVTVSAAEETYRTATRSYQRKSGLFYSLQNPLSVEIGRREWDNRNKGHGKHYAPSLVGALDGNVTIEADNHYQNNGSIIHASRKENLGPVASKAELAAMTDAERDAYWAKRKHAGNVIIRAKSAAETALVADHHNEQENRFQSRGLKIGLIGGAADNINATASNLYTLSHTGNSRVKAMAAGLAAYNLQQSMMQFQQGGKGGAGGGGGNTKIAITYGVSKSKSETKSDWQGVQAAQTTADGTVYMQVRGGGGNSTYTNTGSDIGGGERTIFDVEGKKTFQSVLTNQHLRNDNRSWEAHGGIAFDRNTIGVNAGGAIAGGYYEGTEGLHRLSRVGSLTGHTDLGEGKTTLHGGQVFGRSIRARTEDLTIISPQGTGRERGMQYSLGADITVGYGFVSGSVDANYSRLEGDYKTVNATSGGRDAADGLTGSDTRSRDLASNIHASDAAYNARHAHLSGQSGFYAGADGFDIENKGEARLLGGIITSDKSAEQNGYNRFVTDTLYLENIENHSSSKGFAIAANAGYSKEQDEKTGEWQPGILNSSRGATLHHDNQRGTTYAAIGTTNITIRDAAQQQAKTGHSVEETIAQAQRDIWTDSAPGAGGATRSNLIGQDKLHDMAEEARVKREVDQTRQQILQKKDKELEQLQAQREAGTISENEYQRRANDIHSSKRLIDGGLRAITAPGGGATGAMMGFVQPYAAQWLKENTTPGSFAHVGGHFALGAFNALANGGNGGDALLSGTAAGAAEIAIPQLAQRLYGTSDPDKLTAVQKANLKAAAALFGTAVGGAGGNAVNAANAGSAAENAVENNQLTNPYGVKHLNEKEFAVHNILYKAGVEDVEPYQQAFNQAQTVEERDAIIQQMKEADERSSKIVHNVYMRGELTRDQLLDTYILSYAEKMMHGAGEGDKANGKLGNAGWLETSPYTYNSHSWTPAGIEKNNYIHSARVHAIESKLQDQSRSKEELEDFRLRTDAVKSLTDGIPGPDVGRKIYASITSEDPLKAIHTISLLKKAKPLNNNIDTFKNNYPEDPVVLQHVPRELIKDKNGRFWLKSPNGRMITPSGSYNYVTLPDGRIIVARPNVNTGFSTHLGLSRGGEVRYAGEIRFFNNAGPQRGNISYWNSNSGHYTPSFEARHNAGLPLNLYKENGVYGK</sequence>
<dbReference type="Gene3D" id="2.160.20.10">
    <property type="entry name" value="Single-stranded right-handed beta-helix, Pectin lyase-like"/>
    <property type="match status" value="1"/>
</dbReference>
<dbReference type="Pfam" id="PF04829">
    <property type="entry name" value="PT-VENN"/>
    <property type="match status" value="1"/>
</dbReference>
<keyword evidence="3" id="KW-1266">Target cell cytoplasm</keyword>
<feature type="region of interest" description="Disordered" evidence="6">
    <location>
        <begin position="528"/>
        <end position="549"/>
    </location>
</feature>
<feature type="domain" description="Filamentous haemagglutinin FhaB/tRNA nuclease CdiA-like TPS" evidence="7">
    <location>
        <begin position="83"/>
        <end position="203"/>
    </location>
</feature>
<evidence type="ECO:0000256" key="3">
    <source>
        <dbReference type="ARBA" id="ARBA00022913"/>
    </source>
</evidence>
<evidence type="ECO:0000256" key="4">
    <source>
        <dbReference type="ARBA" id="ARBA00023026"/>
    </source>
</evidence>
<dbReference type="EMBL" id="UFUW01000001">
    <property type="protein sequence ID" value="SUX24822.1"/>
    <property type="molecule type" value="Genomic_DNA"/>
</dbReference>
<keyword evidence="4" id="KW-0843">Virulence</keyword>
<dbReference type="NCBIfam" id="TIGR01901">
    <property type="entry name" value="adhes_NPXG"/>
    <property type="match status" value="1"/>
</dbReference>
<accession>A0A381ECY4</accession>
<dbReference type="InterPro" id="IPR011050">
    <property type="entry name" value="Pectin_lyase_fold/virulence"/>
</dbReference>
<protein>
    <submittedName>
        <fullName evidence="8">Filamentous hemagglutinin</fullName>
    </submittedName>
</protein>